<comment type="similarity">
    <text evidence="1">Belongs to the short-chain dehydrogenases/reductases (SDR) family.</text>
</comment>
<evidence type="ECO:0000259" key="3">
    <source>
        <dbReference type="PROSITE" id="PS50020"/>
    </source>
</evidence>
<sequence length="419" mass="47598">MNDFEEILPREWIMEVSDGNLVQYRNANTGIVIKRHPLSGDKRYLSPMPDCWSSWIDEHGNTLFINSINGSKSYIDPRLSLPFSRFPNSRPLKSLQFDSLATVSEVLNDCEVDGKFVIILGGTSGIGLGLTKSLIQLGVNIICLSREPPPVKWLPFPSIDNFRTSPGSHLFWTYLDLTRLQTTIDFAESFSRLGWPIDSIIISVSSLPESTQNLKSVDGFDLTLQVNLFAPILLIRLLMHRLQDTPNSTIVFVSCGALRASNICGPEDIYSTLEPLRSTYETTKGRIQLYANTKFLQVAFAYALRNATQRRNDQFPIIYACCPGQIPESKHVLKASWSGWWWYKILRFVTYPFVKSMDCCAAGIVYCALHPTVKDAFIFEECVPILVPEVMNNQELIKSVWNHINEMMESNMKLPPWIR</sequence>
<dbReference type="Gene3D" id="3.40.50.720">
    <property type="entry name" value="NAD(P)-binding Rossmann-like Domain"/>
    <property type="match status" value="1"/>
</dbReference>
<name>A0A564Y5H4_HYMDI</name>
<proteinExistence type="inferred from homology"/>
<reference evidence="4 5" key="1">
    <citation type="submission" date="2019-07" db="EMBL/GenBank/DDBJ databases">
        <authorList>
            <person name="Jastrzebski P J."/>
            <person name="Paukszto L."/>
            <person name="Jastrzebski P J."/>
        </authorList>
    </citation>
    <scope>NUCLEOTIDE SEQUENCE [LARGE SCALE GENOMIC DNA]</scope>
    <source>
        <strain evidence="4 5">WMS-il1</strain>
    </source>
</reference>
<evidence type="ECO:0000313" key="4">
    <source>
        <dbReference type="EMBL" id="VUZ42542.1"/>
    </source>
</evidence>
<dbReference type="PROSITE" id="PS50020">
    <property type="entry name" value="WW_DOMAIN_2"/>
    <property type="match status" value="1"/>
</dbReference>
<dbReference type="EMBL" id="CABIJS010000089">
    <property type="protein sequence ID" value="VUZ42542.1"/>
    <property type="molecule type" value="Genomic_DNA"/>
</dbReference>
<gene>
    <name evidence="4" type="ORF">WMSIL1_LOCUS3121</name>
</gene>
<feature type="domain" description="WW" evidence="3">
    <location>
        <begin position="46"/>
        <end position="79"/>
    </location>
</feature>
<evidence type="ECO:0000256" key="2">
    <source>
        <dbReference type="ARBA" id="ARBA00023002"/>
    </source>
</evidence>
<dbReference type="GO" id="GO:0016491">
    <property type="term" value="F:oxidoreductase activity"/>
    <property type="evidence" value="ECO:0007669"/>
    <property type="project" value="UniProtKB-KW"/>
</dbReference>
<protein>
    <recommendedName>
        <fullName evidence="3">WW domain-containing protein</fullName>
    </recommendedName>
</protein>
<evidence type="ECO:0000256" key="1">
    <source>
        <dbReference type="ARBA" id="ARBA00006484"/>
    </source>
</evidence>
<organism evidence="4 5">
    <name type="scientific">Hymenolepis diminuta</name>
    <name type="common">Rat tapeworm</name>
    <dbReference type="NCBI Taxonomy" id="6216"/>
    <lineage>
        <taxon>Eukaryota</taxon>
        <taxon>Metazoa</taxon>
        <taxon>Spiralia</taxon>
        <taxon>Lophotrochozoa</taxon>
        <taxon>Platyhelminthes</taxon>
        <taxon>Cestoda</taxon>
        <taxon>Eucestoda</taxon>
        <taxon>Cyclophyllidea</taxon>
        <taxon>Hymenolepididae</taxon>
        <taxon>Hymenolepis</taxon>
    </lineage>
</organism>
<evidence type="ECO:0000313" key="5">
    <source>
        <dbReference type="Proteomes" id="UP000321570"/>
    </source>
</evidence>
<dbReference type="Pfam" id="PF00106">
    <property type="entry name" value="adh_short"/>
    <property type="match status" value="1"/>
</dbReference>
<dbReference type="Proteomes" id="UP000321570">
    <property type="component" value="Unassembled WGS sequence"/>
</dbReference>
<keyword evidence="5" id="KW-1185">Reference proteome</keyword>
<keyword evidence="2" id="KW-0560">Oxidoreductase</keyword>
<dbReference type="PANTHER" id="PTHR24320">
    <property type="entry name" value="RETINOL DEHYDROGENASE"/>
    <property type="match status" value="1"/>
</dbReference>
<dbReference type="AlphaFoldDB" id="A0A564Y5H4"/>
<dbReference type="SUPFAM" id="SSF51735">
    <property type="entry name" value="NAD(P)-binding Rossmann-fold domains"/>
    <property type="match status" value="1"/>
</dbReference>
<dbReference type="InterPro" id="IPR001202">
    <property type="entry name" value="WW_dom"/>
</dbReference>
<dbReference type="InterPro" id="IPR036291">
    <property type="entry name" value="NAD(P)-bd_dom_sf"/>
</dbReference>
<feature type="non-terminal residue" evidence="4">
    <location>
        <position position="419"/>
    </location>
</feature>
<dbReference type="PANTHER" id="PTHR24320:SF148">
    <property type="entry name" value="NAD(P)-BINDING ROSSMANN-FOLD SUPERFAMILY PROTEIN"/>
    <property type="match status" value="1"/>
</dbReference>
<dbReference type="InterPro" id="IPR002347">
    <property type="entry name" value="SDR_fam"/>
</dbReference>
<accession>A0A564Y5H4</accession>